<keyword evidence="1" id="KW-1133">Transmembrane helix</keyword>
<evidence type="ECO:0000256" key="1">
    <source>
        <dbReference type="SAM" id="Phobius"/>
    </source>
</evidence>
<accession>A0A0E9TF27</accession>
<proteinExistence type="predicted"/>
<sequence length="53" mass="5869">MKRVWHSDFIGFIGIGIMVNLGLGFLSPPFSSSVTVGVRFFVQIGNYCCSQRV</sequence>
<dbReference type="EMBL" id="GBXM01057067">
    <property type="protein sequence ID" value="JAH51510.1"/>
    <property type="molecule type" value="Transcribed_RNA"/>
</dbReference>
<dbReference type="AlphaFoldDB" id="A0A0E9TF27"/>
<organism evidence="2">
    <name type="scientific">Anguilla anguilla</name>
    <name type="common">European freshwater eel</name>
    <name type="synonym">Muraena anguilla</name>
    <dbReference type="NCBI Taxonomy" id="7936"/>
    <lineage>
        <taxon>Eukaryota</taxon>
        <taxon>Metazoa</taxon>
        <taxon>Chordata</taxon>
        <taxon>Craniata</taxon>
        <taxon>Vertebrata</taxon>
        <taxon>Euteleostomi</taxon>
        <taxon>Actinopterygii</taxon>
        <taxon>Neopterygii</taxon>
        <taxon>Teleostei</taxon>
        <taxon>Anguilliformes</taxon>
        <taxon>Anguillidae</taxon>
        <taxon>Anguilla</taxon>
    </lineage>
</organism>
<name>A0A0E9TF27_ANGAN</name>
<protein>
    <submittedName>
        <fullName evidence="2">Uncharacterized protein</fullName>
    </submittedName>
</protein>
<reference evidence="2" key="1">
    <citation type="submission" date="2014-11" db="EMBL/GenBank/DDBJ databases">
        <authorList>
            <person name="Amaro Gonzalez C."/>
        </authorList>
    </citation>
    <scope>NUCLEOTIDE SEQUENCE</scope>
</reference>
<feature type="transmembrane region" description="Helical" evidence="1">
    <location>
        <begin position="9"/>
        <end position="27"/>
    </location>
</feature>
<evidence type="ECO:0000313" key="2">
    <source>
        <dbReference type="EMBL" id="JAH51510.1"/>
    </source>
</evidence>
<reference evidence="2" key="2">
    <citation type="journal article" date="2015" name="Fish Shellfish Immunol.">
        <title>Early steps in the European eel (Anguilla anguilla)-Vibrio vulnificus interaction in the gills: Role of the RtxA13 toxin.</title>
        <authorList>
            <person name="Callol A."/>
            <person name="Pajuelo D."/>
            <person name="Ebbesson L."/>
            <person name="Teles M."/>
            <person name="MacKenzie S."/>
            <person name="Amaro C."/>
        </authorList>
    </citation>
    <scope>NUCLEOTIDE SEQUENCE</scope>
</reference>
<keyword evidence="1" id="KW-0472">Membrane</keyword>
<keyword evidence="1" id="KW-0812">Transmembrane</keyword>